<accession>A0A0L8VBJ7</accession>
<dbReference type="PANTHER" id="PTHR37299">
    <property type="entry name" value="TRANSCRIPTIONAL REGULATOR-RELATED"/>
    <property type="match status" value="1"/>
</dbReference>
<evidence type="ECO:0000259" key="3">
    <source>
        <dbReference type="PROSITE" id="PS50930"/>
    </source>
</evidence>
<evidence type="ECO:0000313" key="4">
    <source>
        <dbReference type="EMBL" id="KOH45713.1"/>
    </source>
</evidence>
<evidence type="ECO:0000313" key="5">
    <source>
        <dbReference type="Proteomes" id="UP000036958"/>
    </source>
</evidence>
<dbReference type="PROSITE" id="PS50110">
    <property type="entry name" value="RESPONSE_REGULATORY"/>
    <property type="match status" value="1"/>
</dbReference>
<dbReference type="EMBL" id="LGIA01000076">
    <property type="protein sequence ID" value="KOH45713.1"/>
    <property type="molecule type" value="Genomic_DNA"/>
</dbReference>
<dbReference type="Pfam" id="PF00072">
    <property type="entry name" value="Response_reg"/>
    <property type="match status" value="1"/>
</dbReference>
<dbReference type="InterPro" id="IPR011006">
    <property type="entry name" value="CheY-like_superfamily"/>
</dbReference>
<dbReference type="Gene3D" id="2.40.50.1020">
    <property type="entry name" value="LytTr DNA-binding domain"/>
    <property type="match status" value="1"/>
</dbReference>
<feature type="domain" description="HTH LytTR-type" evidence="3">
    <location>
        <begin position="147"/>
        <end position="223"/>
    </location>
</feature>
<proteinExistence type="predicted"/>
<dbReference type="InterPro" id="IPR007492">
    <property type="entry name" value="LytTR_DNA-bd_dom"/>
</dbReference>
<dbReference type="SUPFAM" id="SSF52172">
    <property type="entry name" value="CheY-like"/>
    <property type="match status" value="1"/>
</dbReference>
<dbReference type="OrthoDB" id="1116664at2"/>
<dbReference type="InterPro" id="IPR001789">
    <property type="entry name" value="Sig_transdc_resp-reg_receiver"/>
</dbReference>
<dbReference type="InterPro" id="IPR046947">
    <property type="entry name" value="LytR-like"/>
</dbReference>
<feature type="modified residue" description="4-aspartylphosphate" evidence="1">
    <location>
        <position position="59"/>
    </location>
</feature>
<comment type="caution">
    <text evidence="4">The sequence shown here is derived from an EMBL/GenBank/DDBJ whole genome shotgun (WGS) entry which is preliminary data.</text>
</comment>
<dbReference type="GO" id="GO:0000156">
    <property type="term" value="F:phosphorelay response regulator activity"/>
    <property type="evidence" value="ECO:0007669"/>
    <property type="project" value="InterPro"/>
</dbReference>
<reference evidence="5" key="1">
    <citation type="submission" date="2015-07" db="EMBL/GenBank/DDBJ databases">
        <title>Genome sequencing of Sunxiuqinia dokdonensis strain SK.</title>
        <authorList>
            <person name="Ahn S."/>
            <person name="Kim B.-C."/>
        </authorList>
    </citation>
    <scope>NUCLEOTIDE SEQUENCE [LARGE SCALE GENOMIC DNA]</scope>
    <source>
        <strain evidence="5">SK</strain>
    </source>
</reference>
<sequence length="255" mass="29530">MAENKPITAMIIEDDLEAISLLEIYLKAFRELEVIDKTMNPKQGIKLLLKKMPDIVFLDIDMPDTNGIEVAEAIIEHELTTEIVFTTAHSKYAYKTLKVKPLDYLVKPFGPEELISVINRYKARAKRKEMDRRMDFFIRNSRPTQRLKLPTDSGIVFVNPEDVMLIQGQENQTYIFLANGTVELVTSLIHKIIEQIDSPSFVRANRAAFINLQYLRRVDRKNRVCTLIHQNTVIEEPLNRSSITFFEKLNCFPIT</sequence>
<dbReference type="Proteomes" id="UP000036958">
    <property type="component" value="Unassembled WGS sequence"/>
</dbReference>
<dbReference type="STRING" id="1409788.NC99_14510"/>
<dbReference type="SMART" id="SM00448">
    <property type="entry name" value="REC"/>
    <property type="match status" value="1"/>
</dbReference>
<dbReference type="AlphaFoldDB" id="A0A0L8VBJ7"/>
<dbReference type="Pfam" id="PF04397">
    <property type="entry name" value="LytTR"/>
    <property type="match status" value="1"/>
</dbReference>
<protein>
    <submittedName>
        <fullName evidence="4">Uncharacterized protein</fullName>
    </submittedName>
</protein>
<evidence type="ECO:0000256" key="1">
    <source>
        <dbReference type="PROSITE-ProRule" id="PRU00169"/>
    </source>
</evidence>
<dbReference type="PANTHER" id="PTHR37299:SF1">
    <property type="entry name" value="STAGE 0 SPORULATION PROTEIN A HOMOLOG"/>
    <property type="match status" value="1"/>
</dbReference>
<evidence type="ECO:0000259" key="2">
    <source>
        <dbReference type="PROSITE" id="PS50110"/>
    </source>
</evidence>
<dbReference type="SMART" id="SM00850">
    <property type="entry name" value="LytTR"/>
    <property type="match status" value="1"/>
</dbReference>
<dbReference type="PROSITE" id="PS50930">
    <property type="entry name" value="HTH_LYTTR"/>
    <property type="match status" value="1"/>
</dbReference>
<keyword evidence="1" id="KW-0597">Phosphoprotein</keyword>
<name>A0A0L8VBJ7_9BACT</name>
<gene>
    <name evidence="4" type="ORF">NC99_14510</name>
</gene>
<feature type="domain" description="Response regulatory" evidence="2">
    <location>
        <begin position="8"/>
        <end position="122"/>
    </location>
</feature>
<dbReference type="GO" id="GO:0003677">
    <property type="term" value="F:DNA binding"/>
    <property type="evidence" value="ECO:0007669"/>
    <property type="project" value="InterPro"/>
</dbReference>
<dbReference type="RefSeq" id="WP_053181181.1">
    <property type="nucleotide sequence ID" value="NZ_LGIA01000076.1"/>
</dbReference>
<dbReference type="Gene3D" id="3.40.50.2300">
    <property type="match status" value="1"/>
</dbReference>
<organism evidence="4 5">
    <name type="scientific">Sunxiuqinia dokdonensis</name>
    <dbReference type="NCBI Taxonomy" id="1409788"/>
    <lineage>
        <taxon>Bacteria</taxon>
        <taxon>Pseudomonadati</taxon>
        <taxon>Bacteroidota</taxon>
        <taxon>Bacteroidia</taxon>
        <taxon>Marinilabiliales</taxon>
        <taxon>Prolixibacteraceae</taxon>
        <taxon>Sunxiuqinia</taxon>
    </lineage>
</organism>
<keyword evidence="5" id="KW-1185">Reference proteome</keyword>
<dbReference type="PATRIC" id="fig|1409788.3.peg.1484"/>